<evidence type="ECO:0000313" key="4">
    <source>
        <dbReference type="WBParaSite" id="HPLM_0001395801-mRNA-1"/>
    </source>
</evidence>
<accession>A0A0N4WR58</accession>
<keyword evidence="3" id="KW-1185">Reference proteome</keyword>
<keyword evidence="1" id="KW-0472">Membrane</keyword>
<evidence type="ECO:0000313" key="3">
    <source>
        <dbReference type="Proteomes" id="UP000268014"/>
    </source>
</evidence>
<dbReference type="AlphaFoldDB" id="A0A0N4WR58"/>
<keyword evidence="1" id="KW-1133">Transmembrane helix</keyword>
<reference evidence="2 3" key="2">
    <citation type="submission" date="2018-11" db="EMBL/GenBank/DDBJ databases">
        <authorList>
            <consortium name="Pathogen Informatics"/>
        </authorList>
    </citation>
    <scope>NUCLEOTIDE SEQUENCE [LARGE SCALE GENOMIC DNA]</scope>
    <source>
        <strain evidence="2 3">MHpl1</strain>
    </source>
</reference>
<evidence type="ECO:0000256" key="1">
    <source>
        <dbReference type="SAM" id="Phobius"/>
    </source>
</evidence>
<name>A0A0N4WR58_HAEPC</name>
<sequence>MQKERYRIFMRLSCVFCCTYDKLTCWLMLLFVIILLHSRE</sequence>
<reference evidence="4" key="1">
    <citation type="submission" date="2017-02" db="UniProtKB">
        <authorList>
            <consortium name="WormBaseParasite"/>
        </authorList>
    </citation>
    <scope>IDENTIFICATION</scope>
</reference>
<dbReference type="WBParaSite" id="HPLM_0001395801-mRNA-1">
    <property type="protein sequence ID" value="HPLM_0001395801-mRNA-1"/>
    <property type="gene ID" value="HPLM_0001395801"/>
</dbReference>
<organism evidence="4">
    <name type="scientific">Haemonchus placei</name>
    <name type="common">Barber's pole worm</name>
    <dbReference type="NCBI Taxonomy" id="6290"/>
    <lineage>
        <taxon>Eukaryota</taxon>
        <taxon>Metazoa</taxon>
        <taxon>Ecdysozoa</taxon>
        <taxon>Nematoda</taxon>
        <taxon>Chromadorea</taxon>
        <taxon>Rhabditida</taxon>
        <taxon>Rhabditina</taxon>
        <taxon>Rhabditomorpha</taxon>
        <taxon>Strongyloidea</taxon>
        <taxon>Trichostrongylidae</taxon>
        <taxon>Haemonchus</taxon>
    </lineage>
</organism>
<dbReference type="Proteomes" id="UP000268014">
    <property type="component" value="Unassembled WGS sequence"/>
</dbReference>
<feature type="transmembrane region" description="Helical" evidence="1">
    <location>
        <begin position="12"/>
        <end position="36"/>
    </location>
</feature>
<dbReference type="EMBL" id="UZAF01018396">
    <property type="protein sequence ID" value="VDO51262.1"/>
    <property type="molecule type" value="Genomic_DNA"/>
</dbReference>
<keyword evidence="1" id="KW-0812">Transmembrane</keyword>
<proteinExistence type="predicted"/>
<evidence type="ECO:0000313" key="2">
    <source>
        <dbReference type="EMBL" id="VDO51262.1"/>
    </source>
</evidence>
<protein>
    <submittedName>
        <fullName evidence="2 4">Uncharacterized protein</fullName>
    </submittedName>
</protein>
<gene>
    <name evidence="2" type="ORF">HPLM_LOCUS13950</name>
</gene>